<evidence type="ECO:0000256" key="7">
    <source>
        <dbReference type="ARBA" id="ARBA00022741"/>
    </source>
</evidence>
<keyword evidence="6" id="KW-0808">Transferase</keyword>
<dbReference type="InterPro" id="IPR017441">
    <property type="entry name" value="Protein_kinase_ATP_BS"/>
</dbReference>
<dbReference type="Gene3D" id="1.10.510.10">
    <property type="entry name" value="Transferase(Phosphotransferase) domain 1"/>
    <property type="match status" value="1"/>
</dbReference>
<dbReference type="PROSITE" id="PS50011">
    <property type="entry name" value="PROTEIN_KINASE_DOM"/>
    <property type="match status" value="1"/>
</dbReference>
<proteinExistence type="inferred from homology"/>
<dbReference type="InterPro" id="IPR055164">
    <property type="entry name" value="EDR1/CTR1/ARMC3-like_pept-like"/>
</dbReference>
<dbReference type="GO" id="GO:0004674">
    <property type="term" value="F:protein serine/threonine kinase activity"/>
    <property type="evidence" value="ECO:0007669"/>
    <property type="project" value="UniProtKB-KW"/>
</dbReference>
<feature type="region of interest" description="Disordered" evidence="14">
    <location>
        <begin position="30"/>
        <end position="131"/>
    </location>
</feature>
<comment type="catalytic activity">
    <reaction evidence="11">
        <text>L-threonyl-[protein] + ATP = O-phospho-L-threonyl-[protein] + ADP + H(+)</text>
        <dbReference type="Rhea" id="RHEA:46608"/>
        <dbReference type="Rhea" id="RHEA-COMP:11060"/>
        <dbReference type="Rhea" id="RHEA-COMP:11605"/>
        <dbReference type="ChEBI" id="CHEBI:15378"/>
        <dbReference type="ChEBI" id="CHEBI:30013"/>
        <dbReference type="ChEBI" id="CHEBI:30616"/>
        <dbReference type="ChEBI" id="CHEBI:61977"/>
        <dbReference type="ChEBI" id="CHEBI:456216"/>
        <dbReference type="EC" id="2.7.11.1"/>
    </reaction>
</comment>
<dbReference type="Gene3D" id="3.30.200.20">
    <property type="entry name" value="Phosphorylase Kinase, domain 1"/>
    <property type="match status" value="1"/>
</dbReference>
<dbReference type="InterPro" id="IPR011009">
    <property type="entry name" value="Kinase-like_dom_sf"/>
</dbReference>
<evidence type="ECO:0000256" key="6">
    <source>
        <dbReference type="ARBA" id="ARBA00022679"/>
    </source>
</evidence>
<comment type="similarity">
    <text evidence="3">Belongs to the protein kinase superfamily. TKL Ser/Thr protein kinase family. RAF subfamily.</text>
</comment>
<feature type="region of interest" description="Disordered" evidence="14">
    <location>
        <begin position="416"/>
        <end position="460"/>
    </location>
</feature>
<dbReference type="EMBL" id="HG994372">
    <property type="protein sequence ID" value="CAF2116168.1"/>
    <property type="molecule type" value="Genomic_DNA"/>
</dbReference>
<feature type="region of interest" description="Disordered" evidence="14">
    <location>
        <begin position="1190"/>
        <end position="1300"/>
    </location>
</feature>
<reference evidence="16" key="1">
    <citation type="submission" date="2021-01" db="EMBL/GenBank/DDBJ databases">
        <authorList>
            <consortium name="Genoscope - CEA"/>
            <person name="William W."/>
        </authorList>
    </citation>
    <scope>NUCLEOTIDE SEQUENCE</scope>
</reference>
<evidence type="ECO:0000313" key="16">
    <source>
        <dbReference type="EMBL" id="CAF2116168.1"/>
    </source>
</evidence>
<keyword evidence="7 13" id="KW-0547">Nucleotide-binding</keyword>
<comment type="catalytic activity">
    <reaction evidence="12">
        <text>L-seryl-[protein] + ATP = O-phospho-L-seryl-[protein] + ADP + H(+)</text>
        <dbReference type="Rhea" id="RHEA:17989"/>
        <dbReference type="Rhea" id="RHEA-COMP:9863"/>
        <dbReference type="Rhea" id="RHEA-COMP:11604"/>
        <dbReference type="ChEBI" id="CHEBI:15378"/>
        <dbReference type="ChEBI" id="CHEBI:29999"/>
        <dbReference type="ChEBI" id="CHEBI:30616"/>
        <dbReference type="ChEBI" id="CHEBI:83421"/>
        <dbReference type="ChEBI" id="CHEBI:456216"/>
        <dbReference type="EC" id="2.7.11.1"/>
    </reaction>
</comment>
<feature type="region of interest" description="Disordered" evidence="14">
    <location>
        <begin position="1617"/>
        <end position="1642"/>
    </location>
</feature>
<dbReference type="Pfam" id="PF01650">
    <property type="entry name" value="Peptidase_C13"/>
    <property type="match status" value="1"/>
</dbReference>
<feature type="compositionally biased region" description="Polar residues" evidence="14">
    <location>
        <begin position="88"/>
        <end position="105"/>
    </location>
</feature>
<dbReference type="SUPFAM" id="SSF56112">
    <property type="entry name" value="Protein kinase-like (PK-like)"/>
    <property type="match status" value="1"/>
</dbReference>
<dbReference type="InterPro" id="IPR001245">
    <property type="entry name" value="Ser-Thr/Tyr_kinase_cat_dom"/>
</dbReference>
<dbReference type="Gene3D" id="3.40.50.1460">
    <property type="match status" value="2"/>
</dbReference>
<dbReference type="GO" id="GO:0016020">
    <property type="term" value="C:membrane"/>
    <property type="evidence" value="ECO:0007669"/>
    <property type="project" value="UniProtKB-SubCell"/>
</dbReference>
<evidence type="ECO:0000256" key="8">
    <source>
        <dbReference type="ARBA" id="ARBA00022777"/>
    </source>
</evidence>
<dbReference type="SMART" id="SM00220">
    <property type="entry name" value="S_TKc"/>
    <property type="match status" value="1"/>
</dbReference>
<evidence type="ECO:0000256" key="14">
    <source>
        <dbReference type="SAM" id="MobiDB-lite"/>
    </source>
</evidence>
<dbReference type="PANTHER" id="PTHR31928:SF4">
    <property type="entry name" value="OS08G0541500 PROTEIN"/>
    <property type="match status" value="1"/>
</dbReference>
<dbReference type="Pfam" id="PF07714">
    <property type="entry name" value="PK_Tyr_Ser-Thr"/>
    <property type="match status" value="1"/>
</dbReference>
<dbReference type="InterPro" id="IPR008271">
    <property type="entry name" value="Ser/Thr_kinase_AS"/>
</dbReference>
<dbReference type="InterPro" id="IPR049172">
    <property type="entry name" value="DUF6857_pln"/>
</dbReference>
<evidence type="ECO:0000256" key="3">
    <source>
        <dbReference type="ARBA" id="ARBA00010507"/>
    </source>
</evidence>
<keyword evidence="9 13" id="KW-0067">ATP-binding</keyword>
<feature type="domain" description="Protein kinase" evidence="15">
    <location>
        <begin position="714"/>
        <end position="967"/>
    </location>
</feature>
<dbReference type="InterPro" id="IPR010341">
    <property type="entry name" value="DUF936_pln"/>
</dbReference>
<evidence type="ECO:0000256" key="13">
    <source>
        <dbReference type="PROSITE-ProRule" id="PRU10141"/>
    </source>
</evidence>
<comment type="similarity">
    <text evidence="2">Belongs to the peptidase C13 family.</text>
</comment>
<dbReference type="FunFam" id="1.10.510.10:FF:000476">
    <property type="entry name" value="PAS domain-containing protein tyrosine kinase family protein"/>
    <property type="match status" value="1"/>
</dbReference>
<dbReference type="EC" id="2.7.11.1" evidence="4"/>
<feature type="compositionally biased region" description="Low complexity" evidence="14">
    <location>
        <begin position="106"/>
        <end position="129"/>
    </location>
</feature>
<accession>A0A816UML7</accession>
<evidence type="ECO:0000259" key="15">
    <source>
        <dbReference type="PROSITE" id="PS50011"/>
    </source>
</evidence>
<dbReference type="PRINTS" id="PR00776">
    <property type="entry name" value="HEMOGLOBNASE"/>
</dbReference>
<evidence type="ECO:0000256" key="10">
    <source>
        <dbReference type="ARBA" id="ARBA00023136"/>
    </source>
</evidence>
<dbReference type="Pfam" id="PF21647">
    <property type="entry name" value="DUF6857"/>
    <property type="match status" value="1"/>
</dbReference>
<evidence type="ECO:0000256" key="5">
    <source>
        <dbReference type="ARBA" id="ARBA00022527"/>
    </source>
</evidence>
<sequence length="1642" mass="181608">MPRVTFLLSLHRHWIIKQTRSTQWHNRNSIPSLFHRRPSPPSSLFTTSPHQTEESHGETMKHIFKKLHRGGNQDQNRTNDAAAGAPPSDQNRIQTAVNPQSASTESIPAASVTASSITTSPAPVSAATTNRSDYISSEEEYQVQLALAISASNSQSGEDPEKHQIRAATLLSLGSHHRMDPRRDSSEVIAQRLSRQYWEYGVLDYEEKIVDGFYDVYSLTTDSAKQGDMPSLEDLESNRGTRGFEAVVVNRPVDTSLDELVQIAQCISQDCRSASVDVLVERLAELVTGHMGGSAEDSSIVLARWTEKSSEYKAALNTCVFPLGFVNIGLSRHRALLFKVLADSVQLPCRLVKGSHYTGNEDDAVNTIRLEDNREYLVDLMTDPGTLIPDDIAIEPNNSYGNKLPTAQLSDDFRHSAPKLSEGEGSSQSSIADNNSSLDRNRESGIRSSDLRASPSSVTSLSQLENISLNTVAKGSRGAINDSSRTNVNIVPYNQNTEEDPKNLFADLNPFQNKGTDKLFMPTKSGLNNVDDFHQPKNNPLVGKSPAPMMWKNYSCNEAPKRKENILPKLHRDPRYGNNNSSYATSSSGVGVSSNMHGRNNSTFVSPVVTAPPPFSSNGNQFTPSMVDDMNRNTSSELDLQPNAVVGVHGYQKDESHVDDHRKYTSDDISTGSDPRLKDHESTSSSLDSTSYRNDPQVLDDADVGDCEIPWKDLVIGERIGLGSYGEVYNADWNGREVAVKKFLDQDFSGAALAEFRREVRIMRRLRHPNVVFFLGAVTRPPNLSIVTEFLPRGSLYRILHRPKSQIDERRRIKMALDVAMGMNCLHTSTPTIVHRDLKTPNLLVDNNWNVKVGDFGLSRLKHNTFLSSKSTAGTPEWMAPEVLRNEPSNEKCDVYSFGVILWELATLRLPWRGMNPMQVVGAVGFQNRRLEIPKELDPVVGRIILECWQTFNYRHMANTLSLYRTVKRLGIPDERIILMLADDMACNSRNQYPAQVFNNENHQINLYGDNVERLLSDEGSHILLYMTGHGADAVKQMKEKRRYGFRVYTCQAATLFNQLQSPGVLAIGSSLKGENSYSHHLNSYIGVSVVDRFTYYTLAFFERLNIYDNASLNRYNHLFSSYDPRQLMSTAYYRTDLYQPKLTEVPVINFFGSVMETIHTDSAYEAFSNIVATQFPSGNGLKPKERVKATAKGGVVAPKKTESCENSSGLKKLTKRDTTPDARSLTAPRKSTSSEKLPSKQERANVFAKSSKEQSKTQSTKKVESTGVVETKDKTSKPKSTSTTVDKRSTAENGLPGSLVKVPVNSKRLAYASTQWSSLPSSLSRLGQEVLRHRDAAQVVAIEAMQEASASESLLQCLIMYNELMSTAKEDDPLPVVEQFLKLHSSLKNVQIVTESLSRLVSSKSSPEHEENRSEEAVKAALEKQKLAASWVQAALVTNLSAFSVYSTKPAASKSKPVIILESQGNNATSKPRGNVQNRPTVASKLVAQGMIRKSSQKATTVAAGSESPPPKWVKGNGLNEANELAEKLQTVSQDWFLGFVERFLDADVVETSSNLSDNGQIAGMLSQLKSVNDWLDEIGSKEDGEGLQEVAKETIDGLRKKIYEYLLTHVESAAAALGGGSGGGSVSSPRHKTMETKAKR</sequence>
<organism evidence="16">
    <name type="scientific">Brassica napus</name>
    <name type="common">Rape</name>
    <dbReference type="NCBI Taxonomy" id="3708"/>
    <lineage>
        <taxon>Eukaryota</taxon>
        <taxon>Viridiplantae</taxon>
        <taxon>Streptophyta</taxon>
        <taxon>Embryophyta</taxon>
        <taxon>Tracheophyta</taxon>
        <taxon>Spermatophyta</taxon>
        <taxon>Magnoliopsida</taxon>
        <taxon>eudicotyledons</taxon>
        <taxon>Gunneridae</taxon>
        <taxon>Pentapetalae</taxon>
        <taxon>rosids</taxon>
        <taxon>malvids</taxon>
        <taxon>Brassicales</taxon>
        <taxon>Brassicaceae</taxon>
        <taxon>Brassiceae</taxon>
        <taxon>Brassica</taxon>
    </lineage>
</organism>
<name>A0A816UML7_BRANA</name>
<feature type="region of interest" description="Disordered" evidence="14">
    <location>
        <begin position="650"/>
        <end position="699"/>
    </location>
</feature>
<dbReference type="GO" id="GO:0006508">
    <property type="term" value="P:proteolysis"/>
    <property type="evidence" value="ECO:0007669"/>
    <property type="project" value="InterPro"/>
</dbReference>
<evidence type="ECO:0000256" key="9">
    <source>
        <dbReference type="ARBA" id="ARBA00022840"/>
    </source>
</evidence>
<dbReference type="PROSITE" id="PS00108">
    <property type="entry name" value="PROTEIN_KINASE_ST"/>
    <property type="match status" value="1"/>
</dbReference>
<evidence type="ECO:0000256" key="1">
    <source>
        <dbReference type="ARBA" id="ARBA00004370"/>
    </source>
</evidence>
<dbReference type="FunFam" id="3.30.200.20:FF:000060">
    <property type="entry name" value="Serine/threonine-protein kinase isoform 1"/>
    <property type="match status" value="1"/>
</dbReference>
<keyword evidence="5" id="KW-0723">Serine/threonine-protein kinase</keyword>
<feature type="compositionally biased region" description="Low complexity" evidence="14">
    <location>
        <begin position="426"/>
        <end position="437"/>
    </location>
</feature>
<dbReference type="GO" id="GO:0008233">
    <property type="term" value="F:peptidase activity"/>
    <property type="evidence" value="ECO:0007669"/>
    <property type="project" value="InterPro"/>
</dbReference>
<evidence type="ECO:0000256" key="11">
    <source>
        <dbReference type="ARBA" id="ARBA00047899"/>
    </source>
</evidence>
<evidence type="ECO:0000256" key="4">
    <source>
        <dbReference type="ARBA" id="ARBA00012513"/>
    </source>
</evidence>
<dbReference type="InterPro" id="IPR001096">
    <property type="entry name" value="Peptidase_C13"/>
</dbReference>
<dbReference type="Proteomes" id="UP001295469">
    <property type="component" value="Chromosome C08"/>
</dbReference>
<dbReference type="PROSITE" id="PS00107">
    <property type="entry name" value="PROTEIN_KINASE_ATP"/>
    <property type="match status" value="1"/>
</dbReference>
<dbReference type="PANTHER" id="PTHR31928">
    <property type="entry name" value="EXPRESSED PROTEIN"/>
    <property type="match status" value="1"/>
</dbReference>
<dbReference type="InterPro" id="IPR000719">
    <property type="entry name" value="Prot_kinase_dom"/>
</dbReference>
<dbReference type="Pfam" id="PF14381">
    <property type="entry name" value="EDR1_CTR1_ARMC3_pept"/>
    <property type="match status" value="1"/>
</dbReference>
<evidence type="ECO:0000256" key="2">
    <source>
        <dbReference type="ARBA" id="ARBA00009941"/>
    </source>
</evidence>
<keyword evidence="8" id="KW-0418">Kinase</keyword>
<keyword evidence="10" id="KW-0472">Membrane</keyword>
<feature type="binding site" evidence="13">
    <location>
        <position position="742"/>
    </location>
    <ligand>
        <name>ATP</name>
        <dbReference type="ChEBI" id="CHEBI:30616"/>
    </ligand>
</feature>
<feature type="compositionally biased region" description="Basic and acidic residues" evidence="14">
    <location>
        <begin position="51"/>
        <end position="61"/>
    </location>
</feature>
<protein>
    <recommendedName>
        <fullName evidence="4">non-specific serine/threonine protein kinase</fullName>
        <ecNumber evidence="4">2.7.11.1</ecNumber>
    </recommendedName>
</protein>
<evidence type="ECO:0000256" key="12">
    <source>
        <dbReference type="ARBA" id="ARBA00048679"/>
    </source>
</evidence>
<dbReference type="CDD" id="cd13999">
    <property type="entry name" value="STKc_MAP3K-like"/>
    <property type="match status" value="1"/>
</dbReference>
<gene>
    <name evidence="16" type="ORF">DARMORV10_C08P49840.1</name>
</gene>
<comment type="subcellular location">
    <subcellularLocation>
        <location evidence="1">Membrane</location>
    </subcellularLocation>
</comment>
<dbReference type="GO" id="GO:0005524">
    <property type="term" value="F:ATP binding"/>
    <property type="evidence" value="ECO:0007669"/>
    <property type="project" value="UniProtKB-UniRule"/>
</dbReference>
<feature type="compositionally biased region" description="Basic and acidic residues" evidence="14">
    <location>
        <begin position="651"/>
        <end position="666"/>
    </location>
</feature>